<dbReference type="SUPFAM" id="SSF54637">
    <property type="entry name" value="Thioesterase/thiol ester dehydrase-isomerase"/>
    <property type="match status" value="1"/>
</dbReference>
<feature type="domain" description="Thioesterase" evidence="3">
    <location>
        <begin position="41"/>
        <end position="126"/>
    </location>
</feature>
<evidence type="ECO:0000256" key="1">
    <source>
        <dbReference type="ARBA" id="ARBA00008324"/>
    </source>
</evidence>
<protein>
    <submittedName>
        <fullName evidence="4">PaaI family thioesterase</fullName>
        <ecNumber evidence="4">3.1.2.-</ecNumber>
    </submittedName>
</protein>
<proteinExistence type="inferred from homology"/>
<comment type="caution">
    <text evidence="4">The sequence shown here is derived from an EMBL/GenBank/DDBJ whole genome shotgun (WGS) entry which is preliminary data.</text>
</comment>
<dbReference type="EC" id="3.1.2.-" evidence="4"/>
<comment type="similarity">
    <text evidence="1">Belongs to the thioesterase PaaI family.</text>
</comment>
<organism evidence="4 5">
    <name type="scientific">Azospirillum brasilense</name>
    <dbReference type="NCBI Taxonomy" id="192"/>
    <lineage>
        <taxon>Bacteria</taxon>
        <taxon>Pseudomonadati</taxon>
        <taxon>Pseudomonadota</taxon>
        <taxon>Alphaproteobacteria</taxon>
        <taxon>Rhodospirillales</taxon>
        <taxon>Azospirillaceae</taxon>
        <taxon>Azospirillum</taxon>
    </lineage>
</organism>
<dbReference type="InterPro" id="IPR006683">
    <property type="entry name" value="Thioestr_dom"/>
</dbReference>
<dbReference type="EMBL" id="JAWXYC010000007">
    <property type="protein sequence ID" value="MDX5955856.1"/>
    <property type="molecule type" value="Genomic_DNA"/>
</dbReference>
<evidence type="ECO:0000259" key="3">
    <source>
        <dbReference type="Pfam" id="PF03061"/>
    </source>
</evidence>
<dbReference type="RefSeq" id="WP_035684137.1">
    <property type="nucleotide sequence ID" value="NZ_CP012918.1"/>
</dbReference>
<dbReference type="InterPro" id="IPR003736">
    <property type="entry name" value="PAAI_dom"/>
</dbReference>
<evidence type="ECO:0000256" key="2">
    <source>
        <dbReference type="ARBA" id="ARBA00022801"/>
    </source>
</evidence>
<keyword evidence="2 4" id="KW-0378">Hydrolase</keyword>
<evidence type="ECO:0000313" key="4">
    <source>
        <dbReference type="EMBL" id="MDX5955856.1"/>
    </source>
</evidence>
<name>A0ABU4PGE9_AZOBR</name>
<accession>A0ABU4PGE9</accession>
<dbReference type="InterPro" id="IPR029069">
    <property type="entry name" value="HotDog_dom_sf"/>
</dbReference>
<dbReference type="Proteomes" id="UP001277471">
    <property type="component" value="Unassembled WGS sequence"/>
</dbReference>
<reference evidence="4 5" key="1">
    <citation type="submission" date="2023-11" db="EMBL/GenBank/DDBJ databases">
        <title>MicrobeMod: A computational toolkit for identifying prokaryotic methylation and restriction-modification with nanopore sequencing.</title>
        <authorList>
            <person name="Crits-Christoph A."/>
            <person name="Kang S.C."/>
            <person name="Lee H."/>
            <person name="Ostrov N."/>
        </authorList>
    </citation>
    <scope>NUCLEOTIDE SEQUENCE [LARGE SCALE GENOMIC DNA]</scope>
    <source>
        <strain evidence="4 5">ATCC 29145</strain>
    </source>
</reference>
<dbReference type="InterPro" id="IPR039298">
    <property type="entry name" value="ACOT13"/>
</dbReference>
<dbReference type="PANTHER" id="PTHR21660">
    <property type="entry name" value="THIOESTERASE SUPERFAMILY MEMBER-RELATED"/>
    <property type="match status" value="1"/>
</dbReference>
<dbReference type="Pfam" id="PF03061">
    <property type="entry name" value="4HBT"/>
    <property type="match status" value="1"/>
</dbReference>
<dbReference type="CDD" id="cd03443">
    <property type="entry name" value="PaaI_thioesterase"/>
    <property type="match status" value="1"/>
</dbReference>
<keyword evidence="5" id="KW-1185">Reference proteome</keyword>
<dbReference type="Gene3D" id="3.10.129.10">
    <property type="entry name" value="Hotdog Thioesterase"/>
    <property type="match status" value="1"/>
</dbReference>
<dbReference type="GO" id="GO:0016787">
    <property type="term" value="F:hydrolase activity"/>
    <property type="evidence" value="ECO:0007669"/>
    <property type="project" value="UniProtKB-KW"/>
</dbReference>
<dbReference type="NCBIfam" id="TIGR00369">
    <property type="entry name" value="unchar_dom_1"/>
    <property type="match status" value="1"/>
</dbReference>
<evidence type="ECO:0000313" key="5">
    <source>
        <dbReference type="Proteomes" id="UP001277471"/>
    </source>
</evidence>
<gene>
    <name evidence="4" type="ORF">SIM66_32320</name>
</gene>
<sequence length="139" mass="14548">MNLDHHNNAFLTMIGLTLSRWEPGMAEFDLVVDHRHTNRQGILQGGVLATMLDAACGYAGLHDGTGVAEGVAEGVGEGQAVTLSLMVNYLARVEGGRLRAVGTVTGGGRRIYFANGVVHAGDGSVVATAQGSFKRMAPR</sequence>
<dbReference type="PANTHER" id="PTHR21660:SF1">
    <property type="entry name" value="ACYL-COENZYME A THIOESTERASE 13"/>
    <property type="match status" value="1"/>
</dbReference>